<dbReference type="SMART" id="SM00256">
    <property type="entry name" value="FBOX"/>
    <property type="match status" value="1"/>
</dbReference>
<dbReference type="PROSITE" id="PS50181">
    <property type="entry name" value="FBOX"/>
    <property type="match status" value="1"/>
</dbReference>
<evidence type="ECO:0000256" key="1">
    <source>
        <dbReference type="SAM" id="MobiDB-lite"/>
    </source>
</evidence>
<reference evidence="3 4" key="1">
    <citation type="submission" date="2020-08" db="EMBL/GenBank/DDBJ databases">
        <title>Plant Genome Project.</title>
        <authorList>
            <person name="Zhang R.-G."/>
        </authorList>
    </citation>
    <scope>NUCLEOTIDE SEQUENCE [LARGE SCALE GENOMIC DNA]</scope>
    <source>
        <strain evidence="3">WSP0</strain>
        <tissue evidence="3">Leaf</tissue>
    </source>
</reference>
<protein>
    <recommendedName>
        <fullName evidence="2">F-box domain-containing protein</fullName>
    </recommendedName>
</protein>
<accession>A0AAV6JXM8</accession>
<feature type="domain" description="F-box" evidence="2">
    <location>
        <begin position="1"/>
        <end position="45"/>
    </location>
</feature>
<dbReference type="InterPro" id="IPR050796">
    <property type="entry name" value="SCF_F-box_component"/>
</dbReference>
<evidence type="ECO:0000259" key="2">
    <source>
        <dbReference type="PROSITE" id="PS50181"/>
    </source>
</evidence>
<dbReference type="InterPro" id="IPR001810">
    <property type="entry name" value="F-box_dom"/>
</dbReference>
<evidence type="ECO:0000313" key="4">
    <source>
        <dbReference type="Proteomes" id="UP000823749"/>
    </source>
</evidence>
<proteinExistence type="predicted"/>
<sequence>MADYLPQDVLVNIFTRLPIKTVLQCTSVCKLWHSLIVNPSFIDSHLNRPPTQAYNNAHHLLLVRTCFDDDEGRKELYSLHCDNEAFDEYAKLQFPFNMAYNRFYRIVGSCNGILCLTDDQMTYVDNTILWNPTIQKWVRLPKPRVTFTSHGGFDHAIGFGFDAKSNDYKVVRIVRLLDFESEVPPEIDLYSLNTGAWRNISHLGLPCVISGRATQAYLNGAAHWIGADMERHCIMFLSFHMGDEAFRSMSLPADVPFLPWGLIPAVIQGSLSVIEEKGFSYERSWCIWVMKEYGVASSWTKLIDVGIGEQFDMLIGFRKEGELLIKARGDLISFSPRDAQVKGLGIRSNTRGWYDESLHTDAYVESLVLLGSPEETKEDEVACEEEKEVEVGCREEEIESTEAAETRHL</sequence>
<dbReference type="NCBIfam" id="TIGR01640">
    <property type="entry name" value="F_box_assoc_1"/>
    <property type="match status" value="1"/>
</dbReference>
<dbReference type="SUPFAM" id="SSF81383">
    <property type="entry name" value="F-box domain"/>
    <property type="match status" value="1"/>
</dbReference>
<dbReference type="PANTHER" id="PTHR31672">
    <property type="entry name" value="BNACNNG10540D PROTEIN"/>
    <property type="match status" value="1"/>
</dbReference>
<feature type="region of interest" description="Disordered" evidence="1">
    <location>
        <begin position="379"/>
        <end position="409"/>
    </location>
</feature>
<dbReference type="Gene3D" id="1.20.1280.50">
    <property type="match status" value="1"/>
</dbReference>
<dbReference type="InterPro" id="IPR006527">
    <property type="entry name" value="F-box-assoc_dom_typ1"/>
</dbReference>
<dbReference type="Pfam" id="PF12937">
    <property type="entry name" value="F-box-like"/>
    <property type="match status" value="1"/>
</dbReference>
<dbReference type="Proteomes" id="UP000823749">
    <property type="component" value="Chromosome 6"/>
</dbReference>
<dbReference type="AlphaFoldDB" id="A0AAV6JXM8"/>
<comment type="caution">
    <text evidence="3">The sequence shown here is derived from an EMBL/GenBank/DDBJ whole genome shotgun (WGS) entry which is preliminary data.</text>
</comment>
<keyword evidence="4" id="KW-1185">Reference proteome</keyword>
<organism evidence="3 4">
    <name type="scientific">Rhododendron griersonianum</name>
    <dbReference type="NCBI Taxonomy" id="479676"/>
    <lineage>
        <taxon>Eukaryota</taxon>
        <taxon>Viridiplantae</taxon>
        <taxon>Streptophyta</taxon>
        <taxon>Embryophyta</taxon>
        <taxon>Tracheophyta</taxon>
        <taxon>Spermatophyta</taxon>
        <taxon>Magnoliopsida</taxon>
        <taxon>eudicotyledons</taxon>
        <taxon>Gunneridae</taxon>
        <taxon>Pentapetalae</taxon>
        <taxon>asterids</taxon>
        <taxon>Ericales</taxon>
        <taxon>Ericaceae</taxon>
        <taxon>Ericoideae</taxon>
        <taxon>Rhodoreae</taxon>
        <taxon>Rhododendron</taxon>
    </lineage>
</organism>
<evidence type="ECO:0000313" key="3">
    <source>
        <dbReference type="EMBL" id="KAG5544928.1"/>
    </source>
</evidence>
<dbReference type="CDD" id="cd22157">
    <property type="entry name" value="F-box_AtFBW1-like"/>
    <property type="match status" value="1"/>
</dbReference>
<feature type="compositionally biased region" description="Acidic residues" evidence="1">
    <location>
        <begin position="379"/>
        <end position="388"/>
    </location>
</feature>
<gene>
    <name evidence="3" type="ORF">RHGRI_017404</name>
</gene>
<dbReference type="InterPro" id="IPR017451">
    <property type="entry name" value="F-box-assoc_interact_dom"/>
</dbReference>
<name>A0AAV6JXM8_9ERIC</name>
<dbReference type="Pfam" id="PF07734">
    <property type="entry name" value="FBA_1"/>
    <property type="match status" value="1"/>
</dbReference>
<dbReference type="InterPro" id="IPR036047">
    <property type="entry name" value="F-box-like_dom_sf"/>
</dbReference>
<dbReference type="PANTHER" id="PTHR31672:SF13">
    <property type="entry name" value="F-BOX PROTEIN CPR30-LIKE"/>
    <property type="match status" value="1"/>
</dbReference>
<dbReference type="EMBL" id="JACTNZ010000006">
    <property type="protein sequence ID" value="KAG5544928.1"/>
    <property type="molecule type" value="Genomic_DNA"/>
</dbReference>